<organism evidence="1 2">
    <name type="scientific">Candidatus Nitrospira nitrificans</name>
    <dbReference type="NCBI Taxonomy" id="1742973"/>
    <lineage>
        <taxon>Bacteria</taxon>
        <taxon>Pseudomonadati</taxon>
        <taxon>Nitrospirota</taxon>
        <taxon>Nitrospiria</taxon>
        <taxon>Nitrospirales</taxon>
        <taxon>Nitrospiraceae</taxon>
        <taxon>Nitrospira</taxon>
    </lineage>
</organism>
<evidence type="ECO:0000313" key="1">
    <source>
        <dbReference type="EMBL" id="CUS37699.1"/>
    </source>
</evidence>
<dbReference type="STRING" id="1742973.COMA2_320004"/>
<protein>
    <submittedName>
        <fullName evidence="1">Uncharacterized protein</fullName>
    </submittedName>
</protein>
<dbReference type="Proteomes" id="UP000198736">
    <property type="component" value="Unassembled WGS sequence"/>
</dbReference>
<keyword evidence="2" id="KW-1185">Reference proteome</keyword>
<proteinExistence type="predicted"/>
<sequence length="89" mass="9936">MAILIHPSHFAHGRLFTRLAWFQRAGDALPEVRQCELEHRYSVKQQIQALTSGLANRKTGADTASSRRCFADDARLGLLCSKIRSIALS</sequence>
<name>A0A0S4LJF3_9BACT</name>
<reference evidence="2" key="1">
    <citation type="submission" date="2015-10" db="EMBL/GenBank/DDBJ databases">
        <authorList>
            <person name="Luecker S."/>
            <person name="Luecker S."/>
        </authorList>
    </citation>
    <scope>NUCLEOTIDE SEQUENCE [LARGE SCALE GENOMIC DNA]</scope>
</reference>
<evidence type="ECO:0000313" key="2">
    <source>
        <dbReference type="Proteomes" id="UP000198736"/>
    </source>
</evidence>
<accession>A0A0S4LJF3</accession>
<dbReference type="EMBL" id="CZPZ01000026">
    <property type="protein sequence ID" value="CUS37699.1"/>
    <property type="molecule type" value="Genomic_DNA"/>
</dbReference>
<gene>
    <name evidence="1" type="ORF">COMA2_320004</name>
</gene>
<dbReference type="AlphaFoldDB" id="A0A0S4LJF3"/>